<reference evidence="3" key="1">
    <citation type="submission" date="2017-09" db="EMBL/GenBank/DDBJ databases">
        <authorList>
            <person name="Varghese N."/>
            <person name="Submissions S."/>
        </authorList>
    </citation>
    <scope>NUCLEOTIDE SEQUENCE [LARGE SCALE GENOMIC DNA]</scope>
    <source>
        <strain evidence="3">CGMCC 1.12803</strain>
    </source>
</reference>
<dbReference type="RefSeq" id="WP_171047913.1">
    <property type="nucleotide sequence ID" value="NZ_OCMT01000003.1"/>
</dbReference>
<dbReference type="Proteomes" id="UP000219281">
    <property type="component" value="Unassembled WGS sequence"/>
</dbReference>
<dbReference type="EMBL" id="OCMT01000003">
    <property type="protein sequence ID" value="SOD18028.1"/>
    <property type="molecule type" value="Genomic_DNA"/>
</dbReference>
<protein>
    <submittedName>
        <fullName evidence="2">Uncharacterized protein</fullName>
    </submittedName>
</protein>
<name>A0A286A7X9_9SPHI</name>
<sequence>MIANIHQSISSTLCNVREKKVAMPSTYKERVTADRIVMGLMFLGTIVTAVITA</sequence>
<keyword evidence="3" id="KW-1185">Reference proteome</keyword>
<accession>A0A286A7X9</accession>
<proteinExistence type="predicted"/>
<dbReference type="AlphaFoldDB" id="A0A286A7X9"/>
<keyword evidence="1" id="KW-0812">Transmembrane</keyword>
<gene>
    <name evidence="2" type="ORF">SAMN06297358_2789</name>
</gene>
<evidence type="ECO:0000256" key="1">
    <source>
        <dbReference type="SAM" id="Phobius"/>
    </source>
</evidence>
<feature type="transmembrane region" description="Helical" evidence="1">
    <location>
        <begin position="33"/>
        <end position="51"/>
    </location>
</feature>
<evidence type="ECO:0000313" key="3">
    <source>
        <dbReference type="Proteomes" id="UP000219281"/>
    </source>
</evidence>
<organism evidence="2 3">
    <name type="scientific">Pedobacter xixiisoli</name>
    <dbReference type="NCBI Taxonomy" id="1476464"/>
    <lineage>
        <taxon>Bacteria</taxon>
        <taxon>Pseudomonadati</taxon>
        <taxon>Bacteroidota</taxon>
        <taxon>Sphingobacteriia</taxon>
        <taxon>Sphingobacteriales</taxon>
        <taxon>Sphingobacteriaceae</taxon>
        <taxon>Pedobacter</taxon>
    </lineage>
</organism>
<evidence type="ECO:0000313" key="2">
    <source>
        <dbReference type="EMBL" id="SOD18028.1"/>
    </source>
</evidence>
<keyword evidence="1" id="KW-1133">Transmembrane helix</keyword>
<keyword evidence="1" id="KW-0472">Membrane</keyword>